<name>A0AAW0T0T1_SCYPA</name>
<keyword evidence="11" id="KW-1185">Reference proteome</keyword>
<dbReference type="GO" id="GO:0005856">
    <property type="term" value="C:cytoskeleton"/>
    <property type="evidence" value="ECO:0007669"/>
    <property type="project" value="UniProtKB-SubCell"/>
</dbReference>
<accession>A0AAW0T0T1</accession>
<evidence type="ECO:0000256" key="6">
    <source>
        <dbReference type="ARBA" id="ARBA00023212"/>
    </source>
</evidence>
<protein>
    <recommendedName>
        <fullName evidence="9">Transforming acidic coiled-coil-containing protein C-terminal domain-containing protein</fullName>
    </recommendedName>
</protein>
<evidence type="ECO:0000256" key="2">
    <source>
        <dbReference type="ARBA" id="ARBA00009423"/>
    </source>
</evidence>
<feature type="compositionally biased region" description="Low complexity" evidence="8">
    <location>
        <begin position="88"/>
        <end position="104"/>
    </location>
</feature>
<feature type="compositionally biased region" description="Polar residues" evidence="8">
    <location>
        <begin position="1075"/>
        <end position="1089"/>
    </location>
</feature>
<feature type="compositionally biased region" description="Basic and acidic residues" evidence="8">
    <location>
        <begin position="554"/>
        <end position="569"/>
    </location>
</feature>
<comment type="caution">
    <text evidence="10">The sequence shown here is derived from an EMBL/GenBank/DDBJ whole genome shotgun (WGS) entry which is preliminary data.</text>
</comment>
<evidence type="ECO:0000256" key="1">
    <source>
        <dbReference type="ARBA" id="ARBA00004245"/>
    </source>
</evidence>
<evidence type="ECO:0000313" key="11">
    <source>
        <dbReference type="Proteomes" id="UP001487740"/>
    </source>
</evidence>
<dbReference type="Gene3D" id="1.20.5.1700">
    <property type="match status" value="1"/>
</dbReference>
<feature type="compositionally biased region" description="Polar residues" evidence="8">
    <location>
        <begin position="51"/>
        <end position="70"/>
    </location>
</feature>
<feature type="region of interest" description="Disordered" evidence="8">
    <location>
        <begin position="330"/>
        <end position="925"/>
    </location>
</feature>
<organism evidence="10 11">
    <name type="scientific">Scylla paramamosain</name>
    <name type="common">Mud crab</name>
    <dbReference type="NCBI Taxonomy" id="85552"/>
    <lineage>
        <taxon>Eukaryota</taxon>
        <taxon>Metazoa</taxon>
        <taxon>Ecdysozoa</taxon>
        <taxon>Arthropoda</taxon>
        <taxon>Crustacea</taxon>
        <taxon>Multicrustacea</taxon>
        <taxon>Malacostraca</taxon>
        <taxon>Eumalacostraca</taxon>
        <taxon>Eucarida</taxon>
        <taxon>Decapoda</taxon>
        <taxon>Pleocyemata</taxon>
        <taxon>Brachyura</taxon>
        <taxon>Eubrachyura</taxon>
        <taxon>Portunoidea</taxon>
        <taxon>Portunidae</taxon>
        <taxon>Portuninae</taxon>
        <taxon>Scylla</taxon>
    </lineage>
</organism>
<feature type="region of interest" description="Disordered" evidence="8">
    <location>
        <begin position="1127"/>
        <end position="1217"/>
    </location>
</feature>
<feature type="compositionally biased region" description="Low complexity" evidence="8">
    <location>
        <begin position="769"/>
        <end position="786"/>
    </location>
</feature>
<feature type="compositionally biased region" description="Polar residues" evidence="8">
    <location>
        <begin position="516"/>
        <end position="530"/>
    </location>
</feature>
<comment type="subcellular location">
    <subcellularLocation>
        <location evidence="1">Cytoplasm</location>
        <location evidence="1">Cytoskeleton</location>
    </subcellularLocation>
</comment>
<feature type="compositionally biased region" description="Basic and acidic residues" evidence="8">
    <location>
        <begin position="601"/>
        <end position="626"/>
    </location>
</feature>
<feature type="domain" description="Transforming acidic coiled-coil-containing protein C-terminal" evidence="9">
    <location>
        <begin position="1242"/>
        <end position="1434"/>
    </location>
</feature>
<feature type="coiled-coil region" evidence="7">
    <location>
        <begin position="1289"/>
        <end position="1436"/>
    </location>
</feature>
<dbReference type="GO" id="GO:0005737">
    <property type="term" value="C:cytoplasm"/>
    <property type="evidence" value="ECO:0007669"/>
    <property type="project" value="TreeGrafter"/>
</dbReference>
<dbReference type="InterPro" id="IPR007707">
    <property type="entry name" value="TACC_C"/>
</dbReference>
<proteinExistence type="inferred from homology"/>
<gene>
    <name evidence="10" type="ORF">O3P69_016880</name>
</gene>
<dbReference type="EMBL" id="JARAKH010000042">
    <property type="protein sequence ID" value="KAK8380580.1"/>
    <property type="molecule type" value="Genomic_DNA"/>
</dbReference>
<dbReference type="PANTHER" id="PTHR13924:SF10">
    <property type="entry name" value="TRANSFORMING ACIDIC COILED-COIL PROTEIN, ISOFORM K"/>
    <property type="match status" value="1"/>
</dbReference>
<evidence type="ECO:0000256" key="3">
    <source>
        <dbReference type="ARBA" id="ARBA00022490"/>
    </source>
</evidence>
<feature type="compositionally biased region" description="Basic and acidic residues" evidence="8">
    <location>
        <begin position="402"/>
        <end position="414"/>
    </location>
</feature>
<evidence type="ECO:0000256" key="8">
    <source>
        <dbReference type="SAM" id="MobiDB-lite"/>
    </source>
</evidence>
<sequence length="1441" mass="156119">MGKRKHRTSHKKGNTPAGKTGSAQKNKGPAAAGGLGGPPPSSEGQREAVITQENTGNNSPPLSPASTHSEASLPGLSQECDTASGEDTTPTTTTASTPCVTCVSELPSSASEAPHTQPGAHHHSLGNSDSEYESAEELDSPHHSSPEEAPQAPSTSVLPEAEGVAGEEFAGEDSAHPPLECLSDGQTEAAFPSSVVNAPLESDQTVGHTVNGVESDAVETVPVISDTTTTTTTVPVSVSDTAPVTNGESEPPVSTVCESVVTLTKNEVVEESVVENTVLVDQQVIAATHPTPEIDRPVDVSEINLELVTSGDNSNTDSCEPPVCVSVDVSEAKETSDQATPSGESEHVLEPPTDQVTEESCVPEASQETSRPEDSAQPPAEESIPTPQETENLQESTSVSHQETEHSLEEKQEASQDTTDSPVAHIAEQHTTPEEAVTEHKEESPPPIPPPDPDDIPIAPKKGYNLDFLDYLDDPDFNPFASKTAIRNTPPPSPEPGVKLPPLKPAIKKKGKKTAQAATNQTSSESTVLETNVEDLSSVDKPSDSFQPSQDSSKVPDTKEETDQKEKSVLEISLDDSDTPKTPAKPLRKPPQRRPLKKPRPKPEVTEKNNNRVEKEDENTAPKDDNDIPIPPSKGYNLDFLDNLDDPNFNPFASKTAVRNSPTEGAAFPASRSSPEKAEEPKPKVTVARKTSPKKGFTVPRKDSGVKSDSPQPSENSVSQADKKQEPVEVPEPCKPEPSPIEVPKEENEEELPLPKKGYNLDFLDDPNFDPFQTRSSVGGKAQSGAKSGGDKDAASAVIEDVSAKVVASKGEPETVVNRAEVPGKETVPEDYKPEPSQICVDKDLVEPESQGVADSEPACTEETPEPKNQLDETPESCVTKDVNQTNQTANQNQESSPLPDSENNWSTEETESTEPHLGRFKTPSIGTIGQLDSLEFDQLLEHEASRIAEEFMNCSRDSGLADYDESSDNHYSTMADTSYSNLRHVDENINPFQKSSQLAHSPPLGKRGAVCGAEADSLGLPFSSRRSLKRDIVMGEERLDTSSLEDDSGIVLGSRSDLETEVNHSEAGPEIATGLTSSDLRCASQSNSDDLEEEFYDQITDEEFLSSETFFKEATDLETHLRRNLVSPLLGSHSKLSGDVTPTKDKKEPPAGAPESPQNKPAPSTSSPAPPPREERSAPEGTSSPSPRPSDTAERKSLSTRPTSAPPEGYMTASEVQELLKRQELKFEEKLLRVELAAGEKEKKLQQTMKDEQKEMATLGSSVAELTQSRDALLKMVAQYKGMLATLVTEKEKEKKTSDEKISALEGERDQALEDLANVEVAFSDVHRKYERTKQVVDTLKRNEETLRGAVADYEAKLKKQEQKFLEFQKHAEEKIQMANEEFENMRKSNEQEMTKMAALLKKAEMKIMSLQDSFDRKTRENQELTQLCDDLINKVGTSH</sequence>
<feature type="compositionally biased region" description="Basic residues" evidence="8">
    <location>
        <begin position="586"/>
        <end position="600"/>
    </location>
</feature>
<keyword evidence="6" id="KW-0206">Cytoskeleton</keyword>
<keyword evidence="5 7" id="KW-0175">Coiled coil</keyword>
<feature type="compositionally biased region" description="Basic and acidic residues" evidence="8">
    <location>
        <begin position="427"/>
        <end position="444"/>
    </location>
</feature>
<evidence type="ECO:0000259" key="9">
    <source>
        <dbReference type="Pfam" id="PF05010"/>
    </source>
</evidence>
<feature type="region of interest" description="Disordered" evidence="8">
    <location>
        <begin position="1"/>
        <end position="253"/>
    </location>
</feature>
<feature type="compositionally biased region" description="Low complexity" evidence="8">
    <location>
        <begin position="220"/>
        <end position="245"/>
    </location>
</feature>
<feature type="compositionally biased region" description="Basic residues" evidence="8">
    <location>
        <begin position="1"/>
        <end position="13"/>
    </location>
</feature>
<feature type="compositionally biased region" description="Low complexity" evidence="8">
    <location>
        <begin position="884"/>
        <end position="894"/>
    </location>
</feature>
<evidence type="ECO:0000313" key="10">
    <source>
        <dbReference type="EMBL" id="KAK8380580.1"/>
    </source>
</evidence>
<feature type="region of interest" description="Disordered" evidence="8">
    <location>
        <begin position="1056"/>
        <end position="1093"/>
    </location>
</feature>
<keyword evidence="4" id="KW-0597">Phosphoprotein</keyword>
<feature type="compositionally biased region" description="Low complexity" evidence="8">
    <location>
        <begin position="637"/>
        <end position="652"/>
    </location>
</feature>
<feature type="compositionally biased region" description="Low complexity" evidence="8">
    <location>
        <begin position="544"/>
        <end position="553"/>
    </location>
</feature>
<feature type="compositionally biased region" description="Polar residues" evidence="8">
    <location>
        <begin position="385"/>
        <end position="401"/>
    </location>
</feature>
<feature type="compositionally biased region" description="Basic and acidic residues" evidence="8">
    <location>
        <begin position="822"/>
        <end position="834"/>
    </location>
</feature>
<dbReference type="GO" id="GO:0007052">
    <property type="term" value="P:mitotic spindle organization"/>
    <property type="evidence" value="ECO:0007669"/>
    <property type="project" value="InterPro"/>
</dbReference>
<keyword evidence="3" id="KW-0963">Cytoplasm</keyword>
<feature type="compositionally biased region" description="Polar residues" evidence="8">
    <location>
        <begin position="707"/>
        <end position="720"/>
    </location>
</feature>
<evidence type="ECO:0000256" key="7">
    <source>
        <dbReference type="SAM" id="Coils"/>
    </source>
</evidence>
<evidence type="ECO:0000256" key="5">
    <source>
        <dbReference type="ARBA" id="ARBA00023054"/>
    </source>
</evidence>
<dbReference type="FunFam" id="1.20.5.1700:FF:000001">
    <property type="entry name" value="Transforming acidic coiled-coil-containing protein 1 isoform 2"/>
    <property type="match status" value="1"/>
</dbReference>
<evidence type="ECO:0000256" key="4">
    <source>
        <dbReference type="ARBA" id="ARBA00022553"/>
    </source>
</evidence>
<dbReference type="InterPro" id="IPR039915">
    <property type="entry name" value="TACC"/>
</dbReference>
<feature type="compositionally biased region" description="Basic and acidic residues" evidence="8">
    <location>
        <begin position="674"/>
        <end position="683"/>
    </location>
</feature>
<dbReference type="Proteomes" id="UP001487740">
    <property type="component" value="Unassembled WGS sequence"/>
</dbReference>
<comment type="similarity">
    <text evidence="2">Belongs to the TACC family.</text>
</comment>
<feature type="compositionally biased region" description="Basic and acidic residues" evidence="8">
    <location>
        <begin position="721"/>
        <end position="735"/>
    </location>
</feature>
<dbReference type="Pfam" id="PF05010">
    <property type="entry name" value="TACC_C"/>
    <property type="match status" value="1"/>
</dbReference>
<dbReference type="PANTHER" id="PTHR13924">
    <property type="entry name" value="TRANSFORMING ACIDIC COILED-COIL CONTAINING PROTEIN 1/2"/>
    <property type="match status" value="1"/>
</dbReference>
<reference evidence="10 11" key="1">
    <citation type="submission" date="2023-03" db="EMBL/GenBank/DDBJ databases">
        <title>High-quality genome of Scylla paramamosain provides insights in environmental adaptation.</title>
        <authorList>
            <person name="Zhang L."/>
        </authorList>
    </citation>
    <scope>NUCLEOTIDE SEQUENCE [LARGE SCALE GENOMIC DNA]</scope>
    <source>
        <strain evidence="10">LZ_2023a</strain>
        <tissue evidence="10">Muscle</tissue>
    </source>
</reference>